<proteinExistence type="predicted"/>
<dbReference type="PANTHER" id="PTHR11017">
    <property type="entry name" value="LEUCINE-RICH REPEAT-CONTAINING PROTEIN"/>
    <property type="match status" value="1"/>
</dbReference>
<feature type="non-terminal residue" evidence="2">
    <location>
        <position position="1"/>
    </location>
</feature>
<protein>
    <submittedName>
        <fullName evidence="2">Resistance protein candidate</fullName>
    </submittedName>
</protein>
<dbReference type="PANTHER" id="PTHR11017:SF570">
    <property type="entry name" value="DISEASE RESISTANCE PROTEIN (TIR-NBS CLASS)-RELATED"/>
    <property type="match status" value="1"/>
</dbReference>
<reference evidence="2" key="1">
    <citation type="journal article" date="2003" name="Mol. Genet. Genomics">
        <title>Nucleotide binding site/leucine-rich repeats, Pto-like and receptor-like kinases related to disease resistance in grapevine.</title>
        <authorList>
            <person name="Di Gaspero G."/>
            <person name="Cipriani G."/>
        </authorList>
    </citation>
    <scope>NUCLEOTIDE SEQUENCE</scope>
    <source>
        <strain evidence="2">RgVamu097</strain>
    </source>
</reference>
<organism evidence="2">
    <name type="scientific">Vitis amurensis</name>
    <dbReference type="NCBI Taxonomy" id="103351"/>
    <lineage>
        <taxon>Eukaryota</taxon>
        <taxon>Viridiplantae</taxon>
        <taxon>Streptophyta</taxon>
        <taxon>Embryophyta</taxon>
        <taxon>Tracheophyta</taxon>
        <taxon>Spermatophyta</taxon>
        <taxon>Magnoliopsida</taxon>
        <taxon>eudicotyledons</taxon>
        <taxon>Gunneridae</taxon>
        <taxon>Pentapetalae</taxon>
        <taxon>rosids</taxon>
        <taxon>Vitales</taxon>
        <taxon>Vitaceae</taxon>
        <taxon>Viteae</taxon>
        <taxon>Vitis</taxon>
    </lineage>
</organism>
<dbReference type="Gene3D" id="3.40.50.300">
    <property type="entry name" value="P-loop containing nucleotide triphosphate hydrolases"/>
    <property type="match status" value="1"/>
</dbReference>
<dbReference type="InterPro" id="IPR002182">
    <property type="entry name" value="NB-ARC"/>
</dbReference>
<dbReference type="InterPro" id="IPR027417">
    <property type="entry name" value="P-loop_NTPase"/>
</dbReference>
<sequence length="85" mass="9362">GGMGKTTIAKVVYNELSCEFEYMSFLESIGEVPNTEGLRQLQRQLLDDILKGEGSQNINNVDQGASMIKIILSSKKVLLVLDDVD</sequence>
<evidence type="ECO:0000313" key="2">
    <source>
        <dbReference type="EMBL" id="AAR08821.1"/>
    </source>
</evidence>
<dbReference type="GO" id="GO:0043531">
    <property type="term" value="F:ADP binding"/>
    <property type="evidence" value="ECO:0007669"/>
    <property type="project" value="InterPro"/>
</dbReference>
<dbReference type="Pfam" id="PF00931">
    <property type="entry name" value="NB-ARC"/>
    <property type="match status" value="1"/>
</dbReference>
<evidence type="ECO:0000259" key="1">
    <source>
        <dbReference type="Pfam" id="PF00931"/>
    </source>
</evidence>
<feature type="non-terminal residue" evidence="2">
    <location>
        <position position="85"/>
    </location>
</feature>
<dbReference type="SUPFAM" id="SSF52540">
    <property type="entry name" value="P-loop containing nucleoside triphosphate hydrolases"/>
    <property type="match status" value="1"/>
</dbReference>
<dbReference type="GO" id="GO:0006952">
    <property type="term" value="P:defense response"/>
    <property type="evidence" value="ECO:0007669"/>
    <property type="project" value="InterPro"/>
</dbReference>
<dbReference type="AlphaFoldDB" id="Q6T9X5"/>
<dbReference type="EMBL" id="AY427109">
    <property type="protein sequence ID" value="AAR08821.1"/>
    <property type="molecule type" value="Genomic_DNA"/>
</dbReference>
<feature type="domain" description="NB-ARC" evidence="1">
    <location>
        <begin position="1"/>
        <end position="84"/>
    </location>
</feature>
<name>Q6T9X5_9ROSI</name>
<dbReference type="InterPro" id="IPR044974">
    <property type="entry name" value="Disease_R_plants"/>
</dbReference>
<accession>Q6T9X5</accession>